<dbReference type="Pfam" id="PF20705">
    <property type="entry name" value="DUF6821"/>
    <property type="match status" value="1"/>
</dbReference>
<dbReference type="Proteomes" id="UP000682877">
    <property type="component" value="Chromosome 6"/>
</dbReference>
<dbReference type="PROSITE" id="PS50084">
    <property type="entry name" value="KH_TYPE_1"/>
    <property type="match status" value="2"/>
</dbReference>
<protein>
    <recommendedName>
        <fullName evidence="3">K Homology domain-containing protein</fullName>
    </recommendedName>
</protein>
<dbReference type="Gene3D" id="3.30.1370.10">
    <property type="entry name" value="K Homology domain, type 1"/>
    <property type="match status" value="2"/>
</dbReference>
<dbReference type="EMBL" id="LR999456">
    <property type="protein sequence ID" value="CAE6130467.1"/>
    <property type="molecule type" value="Genomic_DNA"/>
</dbReference>
<reference evidence="4" key="1">
    <citation type="submission" date="2021-01" db="EMBL/GenBank/DDBJ databases">
        <authorList>
            <person name="Bezrukov I."/>
        </authorList>
    </citation>
    <scope>NUCLEOTIDE SEQUENCE</scope>
</reference>
<feature type="compositionally biased region" description="Polar residues" evidence="2">
    <location>
        <begin position="369"/>
        <end position="378"/>
    </location>
</feature>
<dbReference type="CDD" id="cd00105">
    <property type="entry name" value="KH-I"/>
    <property type="match status" value="1"/>
</dbReference>
<dbReference type="SUPFAM" id="SSF54791">
    <property type="entry name" value="Eukaryotic type KH-domain (KH-domain type I)"/>
    <property type="match status" value="2"/>
</dbReference>
<feature type="domain" description="K Homology" evidence="3">
    <location>
        <begin position="490"/>
        <end position="563"/>
    </location>
</feature>
<dbReference type="InterPro" id="IPR036612">
    <property type="entry name" value="KH_dom_type_1_sf"/>
</dbReference>
<dbReference type="InterPro" id="IPR004088">
    <property type="entry name" value="KH_dom_type_1"/>
</dbReference>
<gene>
    <name evidence="4" type="ORF">AARE701A_LOCUS16581</name>
</gene>
<organism evidence="4 5">
    <name type="scientific">Arabidopsis arenosa</name>
    <name type="common">Sand rock-cress</name>
    <name type="synonym">Cardaminopsis arenosa</name>
    <dbReference type="NCBI Taxonomy" id="38785"/>
    <lineage>
        <taxon>Eukaryota</taxon>
        <taxon>Viridiplantae</taxon>
        <taxon>Streptophyta</taxon>
        <taxon>Embryophyta</taxon>
        <taxon>Tracheophyta</taxon>
        <taxon>Spermatophyta</taxon>
        <taxon>Magnoliopsida</taxon>
        <taxon>eudicotyledons</taxon>
        <taxon>Gunneridae</taxon>
        <taxon>Pentapetalae</taxon>
        <taxon>rosids</taxon>
        <taxon>malvids</taxon>
        <taxon>Brassicales</taxon>
        <taxon>Brassicaceae</taxon>
        <taxon>Camelineae</taxon>
        <taxon>Arabidopsis</taxon>
    </lineage>
</organism>
<name>A0A8S2ALH6_ARAAE</name>
<keyword evidence="5" id="KW-1185">Reference proteome</keyword>
<dbReference type="SMART" id="SM00322">
    <property type="entry name" value="KH"/>
    <property type="match status" value="2"/>
</dbReference>
<accession>A0A8S2ALH6</accession>
<feature type="domain" description="K Homology" evidence="3">
    <location>
        <begin position="586"/>
        <end position="659"/>
    </location>
</feature>
<dbReference type="PANTHER" id="PTHR33646:SF9">
    <property type="entry name" value="TRANSMEMBRANE PROTEIN"/>
    <property type="match status" value="1"/>
</dbReference>
<evidence type="ECO:0000259" key="3">
    <source>
        <dbReference type="SMART" id="SM00322"/>
    </source>
</evidence>
<feature type="compositionally biased region" description="Polar residues" evidence="2">
    <location>
        <begin position="982"/>
        <end position="1010"/>
    </location>
</feature>
<feature type="region of interest" description="Disordered" evidence="2">
    <location>
        <begin position="428"/>
        <end position="495"/>
    </location>
</feature>
<dbReference type="InterPro" id="IPR045883">
    <property type="entry name" value="At4g13530-like"/>
</dbReference>
<feature type="compositionally biased region" description="Polar residues" evidence="2">
    <location>
        <begin position="1022"/>
        <end position="1040"/>
    </location>
</feature>
<evidence type="ECO:0000256" key="1">
    <source>
        <dbReference type="PROSITE-ProRule" id="PRU00117"/>
    </source>
</evidence>
<feature type="compositionally biased region" description="Basic and acidic residues" evidence="2">
    <location>
        <begin position="380"/>
        <end position="394"/>
    </location>
</feature>
<feature type="compositionally biased region" description="Low complexity" evidence="2">
    <location>
        <begin position="861"/>
        <end position="874"/>
    </location>
</feature>
<proteinExistence type="predicted"/>
<feature type="compositionally biased region" description="Low complexity" evidence="2">
    <location>
        <begin position="946"/>
        <end position="971"/>
    </location>
</feature>
<evidence type="ECO:0000256" key="2">
    <source>
        <dbReference type="SAM" id="MobiDB-lite"/>
    </source>
</evidence>
<feature type="region of interest" description="Disordered" evidence="2">
    <location>
        <begin position="679"/>
        <end position="722"/>
    </location>
</feature>
<keyword evidence="1" id="KW-0694">RNA-binding</keyword>
<evidence type="ECO:0000313" key="5">
    <source>
        <dbReference type="Proteomes" id="UP000682877"/>
    </source>
</evidence>
<dbReference type="PANTHER" id="PTHR33646">
    <property type="entry name" value="GB|AAF00631.1"/>
    <property type="match status" value="1"/>
</dbReference>
<feature type="region of interest" description="Disordered" evidence="2">
    <location>
        <begin position="740"/>
        <end position="1051"/>
    </location>
</feature>
<dbReference type="GO" id="GO:0003723">
    <property type="term" value="F:RNA binding"/>
    <property type="evidence" value="ECO:0007669"/>
    <property type="project" value="UniProtKB-UniRule"/>
</dbReference>
<dbReference type="InterPro" id="IPR004087">
    <property type="entry name" value="KH_dom"/>
</dbReference>
<feature type="region of interest" description="Disordered" evidence="2">
    <location>
        <begin position="332"/>
        <end position="398"/>
    </location>
</feature>
<dbReference type="AlphaFoldDB" id="A0A8S2ALH6"/>
<dbReference type="Pfam" id="PF00013">
    <property type="entry name" value="KH_1"/>
    <property type="match status" value="2"/>
</dbReference>
<feature type="compositionally biased region" description="Basic and acidic residues" evidence="2">
    <location>
        <begin position="444"/>
        <end position="487"/>
    </location>
</feature>
<feature type="compositionally biased region" description="Polar residues" evidence="2">
    <location>
        <begin position="898"/>
        <end position="943"/>
    </location>
</feature>
<feature type="compositionally biased region" description="Polar residues" evidence="2">
    <location>
        <begin position="433"/>
        <end position="443"/>
    </location>
</feature>
<evidence type="ECO:0000313" key="4">
    <source>
        <dbReference type="EMBL" id="CAE6130467.1"/>
    </source>
</evidence>
<sequence>MDDWELLHGSDTESIDSITSEKKLECVSVIDDGMILSDHFSADCDSSRVDYGSESLNPGEVCVDLGFDQFNVNQSGVDCVRNELGVYDSETGILSDGEVRLSDSEAANEKHVEAATELTGGTISHYESENLEEEVDDGRHGENESGVEEPIEDSSKFWSDLGGNELVSGDSGVVNGEEEIVSDSVVASSEVIEGSGGDTVEVGAVRSGREGKSRETVWWKMPFVLLKYSVFKIGPVWSVSMAAAVMGLVLLGRRLYNMKKKAQRFHLKVTIDDKKASRVMSQAARLNEVFTEVRRVPVIRPALPSPGAWPMAEEDVVVISTPPIDLKRKLDEQHAGSNGDIVDDSNPVSDSSQAKRAKLDDEAQDSLDHGNTQENGSSMEVKEEEQLQELKDENQDSVPLVEEVQDPIHANESENNTCDVAHAADDHVKPEDNQQSYIENSNVEECKDVNGGEPQKEVGDESKEFNDGSFQKEDKEVDGENSHKEVDDTQSTTRTIDVPSSKVGVLIGKGGETIRYLQFNSGAKIQILRDSEADPNSALRPVEIIGTVACIENAEKLISAVIAEAEAGGSPALVARGHPSTHAIGIPEQIEIKVPNDKVGLIIGRGGETIKNMQTRSGARIQLIPQHAEGDGLKERTVRISGDKMQIDIATDMIKDVMNQISLLPFTWGLQNARPSPYSGGYNQPAYRPRGPGGPPQWGSRGPHAPHPYDYHPRGPYSSQGSHYNYPGYGVYPPQHMPPRGGYGPGWDQRPPYSGPYDYYGRQGAQSSGPVPPSSGHVPSPALGGPPPSQVSYGYGQSHGPEYGNAAPYSQTGYQQTYGQTYEQPKYDNNPPMQPPYGGSYPPAGGGQPGYSQMQQPGVRPYGMQQGPVQQGYGPPRPAASSGDVPYQGATPAAAPYGSTNMAPQQQQYGYTSSGGPVQQQTYPSYSSAPPSDGYNNGTQTPATGPAYQQQSAQPASSTHDQTGAQQAAAAGYGGQVAPTGGYSSYPTTQPAYGTGQTQNYGYNTSSQDPNYGYGAAPGSQAAYSQAAPTQAGYEQQPATQPAGYAAAPGSAQVKTQSPLSAYAQYEASQVYAAPR</sequence>
<dbReference type="InterPro" id="IPR049224">
    <property type="entry name" value="DUF6821"/>
</dbReference>
<feature type="compositionally biased region" description="Low complexity" evidence="2">
    <location>
        <begin position="811"/>
        <end position="822"/>
    </location>
</feature>
<feature type="region of interest" description="Disordered" evidence="2">
    <location>
        <begin position="127"/>
        <end position="151"/>
    </location>
</feature>